<dbReference type="InterPro" id="IPR021109">
    <property type="entry name" value="Peptidase_aspartic_dom_sf"/>
</dbReference>
<dbReference type="EMBL" id="CM035440">
    <property type="protein sequence ID" value="KAH7282257.1"/>
    <property type="molecule type" value="Genomic_DNA"/>
</dbReference>
<evidence type="ECO:0000256" key="12">
    <source>
        <dbReference type="SAM" id="SignalP"/>
    </source>
</evidence>
<keyword evidence="15" id="KW-1185">Reference proteome</keyword>
<dbReference type="InterPro" id="IPR032861">
    <property type="entry name" value="TAXi_N"/>
</dbReference>
<proteinExistence type="inferred from homology"/>
<keyword evidence="3" id="KW-0645">Protease</keyword>
<dbReference type="GO" id="GO:0016020">
    <property type="term" value="C:membrane"/>
    <property type="evidence" value="ECO:0007669"/>
    <property type="project" value="UniProtKB-SubCell"/>
</dbReference>
<evidence type="ECO:0000256" key="9">
    <source>
        <dbReference type="ARBA" id="ARBA00023136"/>
    </source>
</evidence>
<dbReference type="PRINTS" id="PR00792">
    <property type="entry name" value="PEPSIN"/>
</dbReference>
<evidence type="ECO:0000256" key="1">
    <source>
        <dbReference type="ARBA" id="ARBA00004370"/>
    </source>
</evidence>
<feature type="active site" evidence="11">
    <location>
        <position position="106"/>
    </location>
</feature>
<evidence type="ECO:0000256" key="7">
    <source>
        <dbReference type="ARBA" id="ARBA00022801"/>
    </source>
</evidence>
<evidence type="ECO:0000313" key="15">
    <source>
        <dbReference type="Proteomes" id="UP000825935"/>
    </source>
</evidence>
<comment type="caution">
    <text evidence="14">The sequence shown here is derived from an EMBL/GenBank/DDBJ whole genome shotgun (WGS) entry which is preliminary data.</text>
</comment>
<dbReference type="Pfam" id="PF14541">
    <property type="entry name" value="TAXi_C"/>
    <property type="match status" value="1"/>
</dbReference>
<dbReference type="GO" id="GO:0004190">
    <property type="term" value="F:aspartic-type endopeptidase activity"/>
    <property type="evidence" value="ECO:0007669"/>
    <property type="project" value="UniProtKB-KW"/>
</dbReference>
<dbReference type="PANTHER" id="PTHR13683">
    <property type="entry name" value="ASPARTYL PROTEASES"/>
    <property type="match status" value="1"/>
</dbReference>
<keyword evidence="5 12" id="KW-0732">Signal</keyword>
<dbReference type="InterPro" id="IPR001461">
    <property type="entry name" value="Aspartic_peptidase_A1"/>
</dbReference>
<dbReference type="InterPro" id="IPR034161">
    <property type="entry name" value="Pepsin-like_plant"/>
</dbReference>
<keyword evidence="6" id="KW-0064">Aspartyl protease</keyword>
<feature type="active site" evidence="11">
    <location>
        <position position="315"/>
    </location>
</feature>
<dbReference type="InterPro" id="IPR033121">
    <property type="entry name" value="PEPTIDASE_A1"/>
</dbReference>
<accession>A0A8T2QDR4</accession>
<evidence type="ECO:0000256" key="10">
    <source>
        <dbReference type="ARBA" id="ARBA00023180"/>
    </source>
</evidence>
<dbReference type="GO" id="GO:0006508">
    <property type="term" value="P:proteolysis"/>
    <property type="evidence" value="ECO:0007669"/>
    <property type="project" value="UniProtKB-KW"/>
</dbReference>
<sequence>MASLLLLMVVMANFSLLSIGVCGHAYLSLQHMYSELEGSSKHGPMSIRHIERLRSHDALRQGRHLRALQDATAFPLGGSGDPTVAGLYFTELKIGTPELSYYVQVDTGSDLLWISCSSCRNCPTKSNLGIKLRAYDPSYSETGKQLSCAASVCTASCVDGGLCFYQLAYGDGSTTEGYLVQDVLGLPSIKNLSVISESAIINFGCAVSISGGLQKRDQALNGILGLGQSNLSLIQQLTNQGKTPRMFAHCLEGEGRGGGILVIGEVNESGLSYTPLQSNQLHYNVNLKSIQVSGQSIKLAETSSESGGVTGTIFDSGTTLAYFPEASYSELVEMVFSPQGSQHLVNLNLDCTSTNGRLVNDFPAALLTFEGGATLTIQPHDYLIELDFDRDETLYCIGFQPSPSGSPHLTILGDIILKDKLVVYDLENERMGWMDFDCSSHVTVMSPTGKEAEVYATLITSLGHTDQDLEMKLNSFLFLLLIVLLMS</sequence>
<dbReference type="InterPro" id="IPR032799">
    <property type="entry name" value="TAXi_C"/>
</dbReference>
<evidence type="ECO:0000259" key="13">
    <source>
        <dbReference type="PROSITE" id="PS51767"/>
    </source>
</evidence>
<dbReference type="OrthoDB" id="2747330at2759"/>
<reference evidence="14" key="1">
    <citation type="submission" date="2021-08" db="EMBL/GenBank/DDBJ databases">
        <title>WGS assembly of Ceratopteris richardii.</title>
        <authorList>
            <person name="Marchant D.B."/>
            <person name="Chen G."/>
            <person name="Jenkins J."/>
            <person name="Shu S."/>
            <person name="Leebens-Mack J."/>
            <person name="Grimwood J."/>
            <person name="Schmutz J."/>
            <person name="Soltis P."/>
            <person name="Soltis D."/>
            <person name="Chen Z.-H."/>
        </authorList>
    </citation>
    <scope>NUCLEOTIDE SEQUENCE</scope>
    <source>
        <strain evidence="14">Whitten #5841</strain>
        <tissue evidence="14">Leaf</tissue>
    </source>
</reference>
<organism evidence="14 15">
    <name type="scientific">Ceratopteris richardii</name>
    <name type="common">Triangle waterfern</name>
    <dbReference type="NCBI Taxonomy" id="49495"/>
    <lineage>
        <taxon>Eukaryota</taxon>
        <taxon>Viridiplantae</taxon>
        <taxon>Streptophyta</taxon>
        <taxon>Embryophyta</taxon>
        <taxon>Tracheophyta</taxon>
        <taxon>Polypodiopsida</taxon>
        <taxon>Polypodiidae</taxon>
        <taxon>Polypodiales</taxon>
        <taxon>Pteridineae</taxon>
        <taxon>Pteridaceae</taxon>
        <taxon>Parkerioideae</taxon>
        <taxon>Ceratopteris</taxon>
    </lineage>
</organism>
<evidence type="ECO:0000256" key="2">
    <source>
        <dbReference type="ARBA" id="ARBA00007447"/>
    </source>
</evidence>
<gene>
    <name evidence="14" type="ORF">KP509_35G021900</name>
</gene>
<evidence type="ECO:0000256" key="11">
    <source>
        <dbReference type="PIRSR" id="PIRSR601461-1"/>
    </source>
</evidence>
<comment type="similarity">
    <text evidence="2">Belongs to the peptidase A1 family.</text>
</comment>
<dbReference type="Proteomes" id="UP000825935">
    <property type="component" value="Chromosome 35"/>
</dbReference>
<keyword evidence="10" id="KW-0325">Glycoprotein</keyword>
<keyword evidence="4" id="KW-0812">Transmembrane</keyword>
<evidence type="ECO:0000256" key="6">
    <source>
        <dbReference type="ARBA" id="ARBA00022750"/>
    </source>
</evidence>
<keyword evidence="7" id="KW-0378">Hydrolase</keyword>
<evidence type="ECO:0000256" key="4">
    <source>
        <dbReference type="ARBA" id="ARBA00022692"/>
    </source>
</evidence>
<protein>
    <recommendedName>
        <fullName evidence="13">Peptidase A1 domain-containing protein</fullName>
    </recommendedName>
</protein>
<comment type="subcellular location">
    <subcellularLocation>
        <location evidence="1">Membrane</location>
    </subcellularLocation>
</comment>
<keyword evidence="8" id="KW-1133">Transmembrane helix</keyword>
<dbReference type="Pfam" id="PF14543">
    <property type="entry name" value="TAXi_N"/>
    <property type="match status" value="1"/>
</dbReference>
<dbReference type="OMA" id="ERCISTY"/>
<dbReference type="CDD" id="cd05476">
    <property type="entry name" value="pepsin_A_like_plant"/>
    <property type="match status" value="1"/>
</dbReference>
<feature type="domain" description="Peptidase A1" evidence="13">
    <location>
        <begin position="88"/>
        <end position="434"/>
    </location>
</feature>
<dbReference type="PANTHER" id="PTHR13683:SF375">
    <property type="entry name" value="PEPTIDASE A1 DOMAIN-CONTAINING PROTEIN"/>
    <property type="match status" value="1"/>
</dbReference>
<dbReference type="AlphaFoldDB" id="A0A8T2QDR4"/>
<name>A0A8T2QDR4_CERRI</name>
<keyword evidence="9" id="KW-0472">Membrane</keyword>
<evidence type="ECO:0000256" key="5">
    <source>
        <dbReference type="ARBA" id="ARBA00022729"/>
    </source>
</evidence>
<evidence type="ECO:0000256" key="8">
    <source>
        <dbReference type="ARBA" id="ARBA00022989"/>
    </source>
</evidence>
<feature type="signal peptide" evidence="12">
    <location>
        <begin position="1"/>
        <end position="23"/>
    </location>
</feature>
<dbReference type="Gene3D" id="2.40.70.10">
    <property type="entry name" value="Acid Proteases"/>
    <property type="match status" value="2"/>
</dbReference>
<dbReference type="SUPFAM" id="SSF50630">
    <property type="entry name" value="Acid proteases"/>
    <property type="match status" value="1"/>
</dbReference>
<feature type="chain" id="PRO_5035778121" description="Peptidase A1 domain-containing protein" evidence="12">
    <location>
        <begin position="24"/>
        <end position="487"/>
    </location>
</feature>
<evidence type="ECO:0000256" key="3">
    <source>
        <dbReference type="ARBA" id="ARBA00022670"/>
    </source>
</evidence>
<dbReference type="PROSITE" id="PS51767">
    <property type="entry name" value="PEPTIDASE_A1"/>
    <property type="match status" value="1"/>
</dbReference>
<evidence type="ECO:0000313" key="14">
    <source>
        <dbReference type="EMBL" id="KAH7282257.1"/>
    </source>
</evidence>